<evidence type="ECO:0000256" key="8">
    <source>
        <dbReference type="ARBA" id="ARBA00023136"/>
    </source>
</evidence>
<sequence length="349" mass="41575">MKNFFEDRYNSIEFEITLMNLISEISEYNGKLTAYRELNPNIFNNLEKNIPLHYINSFISTHKDIQISNIRLKELVLHRMVPKTIAEDSISCYYKTHYLVHNKYDSLSVDTKTIQELHFQLLNYCGSDSTKWRYESQSIQGIQKNIMYNSKHHPFPHELIPQSMEHLCNQYNTINHKKTFHPLSLIARYMLNYYCIFPFSQGNHKAALILLQLLLLKNGYTFIKYVCLDKYIEMKEFEYHDCLYKSSANWYCNEHNLSFWLRTFLDIILEAYKDLHNTVLESKCNYTKTEQIQNFIKKHKKTFTKNSIRIAYPDISESTINKTLSTLQLRGQVQLVSKGRSARWTYIQT</sequence>
<dbReference type="RefSeq" id="WP_150158668.1">
    <property type="nucleotide sequence ID" value="NZ_QSMZ01000018.1"/>
</dbReference>
<comment type="caution">
    <text evidence="10">The sequence shown here is derived from an EMBL/GenBank/DDBJ whole genome shotgun (WGS) entry which is preliminary data.</text>
</comment>
<evidence type="ECO:0000256" key="1">
    <source>
        <dbReference type="ARBA" id="ARBA00004167"/>
    </source>
</evidence>
<dbReference type="InterPro" id="IPR040198">
    <property type="entry name" value="Fido_containing"/>
</dbReference>
<dbReference type="InterPro" id="IPR003812">
    <property type="entry name" value="Fido"/>
</dbReference>
<dbReference type="PANTHER" id="PTHR13504:SF34">
    <property type="entry name" value="PROTEIN ADENYLYLTRANSFERASE FICD"/>
    <property type="match status" value="1"/>
</dbReference>
<evidence type="ECO:0000259" key="9">
    <source>
        <dbReference type="PROSITE" id="PS51459"/>
    </source>
</evidence>
<keyword evidence="4" id="KW-0547">Nucleotide-binding</keyword>
<feature type="domain" description="Fido" evidence="9">
    <location>
        <begin position="109"/>
        <end position="270"/>
    </location>
</feature>
<accession>A0A9W7UQE4</accession>
<dbReference type="Proteomes" id="UP000323321">
    <property type="component" value="Unassembled WGS sequence"/>
</dbReference>
<evidence type="ECO:0000256" key="7">
    <source>
        <dbReference type="ARBA" id="ARBA00022989"/>
    </source>
</evidence>
<evidence type="ECO:0000256" key="3">
    <source>
        <dbReference type="ARBA" id="ARBA00022737"/>
    </source>
</evidence>
<keyword evidence="2" id="KW-0812">Transmembrane</keyword>
<gene>
    <name evidence="10" type="ORF">DX932_20125</name>
</gene>
<evidence type="ECO:0000313" key="10">
    <source>
        <dbReference type="EMBL" id="KAA6460504.1"/>
    </source>
</evidence>
<dbReference type="Gene3D" id="1.10.3290.10">
    <property type="entry name" value="Fido-like domain"/>
    <property type="match status" value="1"/>
</dbReference>
<keyword evidence="5" id="KW-0802">TPR repeat</keyword>
<evidence type="ECO:0000313" key="11">
    <source>
        <dbReference type="Proteomes" id="UP000323321"/>
    </source>
</evidence>
<evidence type="ECO:0000256" key="5">
    <source>
        <dbReference type="ARBA" id="ARBA00022803"/>
    </source>
</evidence>
<comment type="subcellular location">
    <subcellularLocation>
        <location evidence="1">Membrane</location>
        <topology evidence="1">Single-pass membrane protein</topology>
    </subcellularLocation>
</comment>
<evidence type="ECO:0000256" key="2">
    <source>
        <dbReference type="ARBA" id="ARBA00022692"/>
    </source>
</evidence>
<keyword evidence="3" id="KW-0677">Repeat</keyword>
<dbReference type="Pfam" id="PF02661">
    <property type="entry name" value="Fic"/>
    <property type="match status" value="1"/>
</dbReference>
<organism evidence="10 11">
    <name type="scientific">Bacillus cereus</name>
    <dbReference type="NCBI Taxonomy" id="1396"/>
    <lineage>
        <taxon>Bacteria</taxon>
        <taxon>Bacillati</taxon>
        <taxon>Bacillota</taxon>
        <taxon>Bacilli</taxon>
        <taxon>Bacillales</taxon>
        <taxon>Bacillaceae</taxon>
        <taxon>Bacillus</taxon>
        <taxon>Bacillus cereus group</taxon>
    </lineage>
</organism>
<name>A0A9W7UQE4_BACCE</name>
<dbReference type="PANTHER" id="PTHR13504">
    <property type="entry name" value="FIDO DOMAIN-CONTAINING PROTEIN DDB_G0283145"/>
    <property type="match status" value="1"/>
</dbReference>
<dbReference type="AlphaFoldDB" id="A0A9W7UQE4"/>
<evidence type="ECO:0000256" key="4">
    <source>
        <dbReference type="ARBA" id="ARBA00022741"/>
    </source>
</evidence>
<dbReference type="SUPFAM" id="SSF140931">
    <property type="entry name" value="Fic-like"/>
    <property type="match status" value="1"/>
</dbReference>
<keyword evidence="6" id="KW-0067">ATP-binding</keyword>
<keyword evidence="7" id="KW-1133">Transmembrane helix</keyword>
<protein>
    <submittedName>
        <fullName evidence="10">Fic family protein</fullName>
    </submittedName>
</protein>
<dbReference type="GO" id="GO:0016020">
    <property type="term" value="C:membrane"/>
    <property type="evidence" value="ECO:0007669"/>
    <property type="project" value="UniProtKB-SubCell"/>
</dbReference>
<proteinExistence type="predicted"/>
<dbReference type="EMBL" id="QSMZ01000018">
    <property type="protein sequence ID" value="KAA6460504.1"/>
    <property type="molecule type" value="Genomic_DNA"/>
</dbReference>
<dbReference type="GO" id="GO:0005524">
    <property type="term" value="F:ATP binding"/>
    <property type="evidence" value="ECO:0007669"/>
    <property type="project" value="UniProtKB-KW"/>
</dbReference>
<reference evidence="10 11" key="1">
    <citation type="submission" date="2018-08" db="EMBL/GenBank/DDBJ databases">
        <title>Bacillus phenotypic plasticity.</title>
        <authorList>
            <person name="Hurtado E."/>
        </authorList>
    </citation>
    <scope>NUCLEOTIDE SEQUENCE [LARGE SCALE GENOMIC DNA]</scope>
    <source>
        <strain evidence="10 11">111b</strain>
    </source>
</reference>
<dbReference type="InterPro" id="IPR036597">
    <property type="entry name" value="Fido-like_dom_sf"/>
</dbReference>
<dbReference type="PROSITE" id="PS51459">
    <property type="entry name" value="FIDO"/>
    <property type="match status" value="1"/>
</dbReference>
<evidence type="ECO:0000256" key="6">
    <source>
        <dbReference type="ARBA" id="ARBA00022840"/>
    </source>
</evidence>
<keyword evidence="8" id="KW-0472">Membrane</keyword>